<dbReference type="PANTHER" id="PTHR21446">
    <property type="entry name" value="DUF3504 DOMAIN-CONTAINING PROTEIN"/>
    <property type="match status" value="1"/>
</dbReference>
<proteinExistence type="predicted"/>
<feature type="region of interest" description="Disordered" evidence="1">
    <location>
        <begin position="429"/>
        <end position="459"/>
    </location>
</feature>
<dbReference type="EMBL" id="CACVKT020009029">
    <property type="protein sequence ID" value="CAC5419416.1"/>
    <property type="molecule type" value="Genomic_DNA"/>
</dbReference>
<name>A0A6J8EHI0_MYTCO</name>
<feature type="compositionally biased region" description="Polar residues" evidence="1">
    <location>
        <begin position="335"/>
        <end position="348"/>
    </location>
</feature>
<dbReference type="AlphaFoldDB" id="A0A6J8EHI0"/>
<dbReference type="Proteomes" id="UP000507470">
    <property type="component" value="Unassembled WGS sequence"/>
</dbReference>
<dbReference type="OrthoDB" id="6088248at2759"/>
<protein>
    <recommendedName>
        <fullName evidence="4">DUF3504 domain-containing protein</fullName>
    </recommendedName>
</protein>
<evidence type="ECO:0008006" key="4">
    <source>
        <dbReference type="Google" id="ProtNLM"/>
    </source>
</evidence>
<dbReference type="InterPro" id="IPR052787">
    <property type="entry name" value="MAVS"/>
</dbReference>
<sequence length="883" mass="100554">METNELDLSCENIGTNSVNQDNNSEMEDDNRFEMYITSCNAETPESLDNSDTGCGFNSHIPKTRSSDFLSTNMTNSPKVNNFKNSYKTKNQFYSLSKLLYNKIRKQSKAVSGICNLTTSELPPLPISLVMTHPAFEFMELRLPLLHTFTDSTMSTTHTVIDEHGLLEGQQLKYKQPLSEIDVIIRPANEILLEELKHSLPSEDFQLKMRQHCNQTDHIIKEKVENLHEIAEKECSLLFAPDSIKQDIIFQTQDAVDNLMNKRNDFSGVNCCTLPSGKLLIGRSSSGEWLISCPQPNKTVKFKGTKIPKWPRKENLPQEKPYLDSVKNMEKEKTKAASSIKSNSPQKDTSSSSFICIESSSNKTQNYPPTIGHENQTIIIDTTIQPIPVMMMCNEGESLKVIQVPVKTENQLVEENNSYHSNTCQNIESEGTIKVKEEPVDTSYDTGQTSASGEDIQDENSPLIVRFPVLKQFGSHEIKHTSSSTESKVGQKRKSTEDDPRANKKCISLNPVPLQTDLVTDNSSYSEEKASTSLLENNYSDSEEEDSETSRSGQESSGIRFPVMNDGEIDALMDIETTRGTKRQTRWGVGTFKEWLKQREFDPNFEDLSIKVLDERLEKFYAELRTADGKLYATNSFRGIRASINRHLTTDPYNRSLSLFTDPAFHKSNKVFKAMMRKIKMEVVKKEQPPPISGEDMKKLTRSPVLTINTPKGLQNKVWLDLTLNFTYKNCLKQRDYRTHMFVFKTDDDGMEYVEIKDPNRQPGEVSPKMIATRDIYCPVASLMKYLTKRNKASEDFFQQPRCQKSMTDDNWYTSRPLGERQLAKMMENISKEAGLSRVYSNVGLKETILNSLLYMPMNSEKVQKFLVQSTPLFIFNSSDTNFK</sequence>
<gene>
    <name evidence="2" type="ORF">MCOR_51758</name>
</gene>
<feature type="region of interest" description="Disordered" evidence="1">
    <location>
        <begin position="475"/>
        <end position="560"/>
    </location>
</feature>
<dbReference type="PANTHER" id="PTHR21446:SF12">
    <property type="entry name" value="POTASSIUM CHANNEL TETRAMERIZATION DOMAIN CONTAINING 1"/>
    <property type="match status" value="1"/>
</dbReference>
<evidence type="ECO:0000313" key="3">
    <source>
        <dbReference type="Proteomes" id="UP000507470"/>
    </source>
</evidence>
<evidence type="ECO:0000313" key="2">
    <source>
        <dbReference type="EMBL" id="CAC5419416.1"/>
    </source>
</evidence>
<evidence type="ECO:0000256" key="1">
    <source>
        <dbReference type="SAM" id="MobiDB-lite"/>
    </source>
</evidence>
<reference evidence="2 3" key="1">
    <citation type="submission" date="2020-06" db="EMBL/GenBank/DDBJ databases">
        <authorList>
            <person name="Li R."/>
            <person name="Bekaert M."/>
        </authorList>
    </citation>
    <scope>NUCLEOTIDE SEQUENCE [LARGE SCALE GENOMIC DNA]</scope>
    <source>
        <strain evidence="3">wild</strain>
    </source>
</reference>
<accession>A0A6J8EHI0</accession>
<feature type="compositionally biased region" description="Polar residues" evidence="1">
    <location>
        <begin position="442"/>
        <end position="451"/>
    </location>
</feature>
<feature type="region of interest" description="Disordered" evidence="1">
    <location>
        <begin position="304"/>
        <end position="353"/>
    </location>
</feature>
<keyword evidence="3" id="KW-1185">Reference proteome</keyword>
<organism evidence="2 3">
    <name type="scientific">Mytilus coruscus</name>
    <name type="common">Sea mussel</name>
    <dbReference type="NCBI Taxonomy" id="42192"/>
    <lineage>
        <taxon>Eukaryota</taxon>
        <taxon>Metazoa</taxon>
        <taxon>Spiralia</taxon>
        <taxon>Lophotrochozoa</taxon>
        <taxon>Mollusca</taxon>
        <taxon>Bivalvia</taxon>
        <taxon>Autobranchia</taxon>
        <taxon>Pteriomorphia</taxon>
        <taxon>Mytilida</taxon>
        <taxon>Mytiloidea</taxon>
        <taxon>Mytilidae</taxon>
        <taxon>Mytilinae</taxon>
        <taxon>Mytilus</taxon>
    </lineage>
</organism>